<accession>A0AAE8Y1Q7</accession>
<protein>
    <submittedName>
        <fullName evidence="3">Uncharacterized protein</fullName>
    </submittedName>
</protein>
<evidence type="ECO:0000256" key="2">
    <source>
        <dbReference type="SAM" id="MobiDB-lite"/>
    </source>
</evidence>
<evidence type="ECO:0000256" key="1">
    <source>
        <dbReference type="SAM" id="Coils"/>
    </source>
</evidence>
<keyword evidence="1" id="KW-0175">Coiled coil</keyword>
<feature type="region of interest" description="Disordered" evidence="2">
    <location>
        <begin position="1"/>
        <end position="21"/>
    </location>
</feature>
<feature type="coiled-coil region" evidence="1">
    <location>
        <begin position="44"/>
        <end position="85"/>
    </location>
</feature>
<evidence type="ECO:0000313" key="3">
    <source>
        <dbReference type="EMBL" id="UBF23293.1"/>
    </source>
</evidence>
<evidence type="ECO:0000313" key="4">
    <source>
        <dbReference type="Proteomes" id="UP000827282"/>
    </source>
</evidence>
<organism evidence="3 4">
    <name type="scientific">Halorubrum tailed virus 29</name>
    <dbReference type="NCBI Taxonomy" id="2878010"/>
    <lineage>
        <taxon>Viruses</taxon>
        <taxon>Duplodnaviria</taxon>
        <taxon>Heunggongvirae</taxon>
        <taxon>Uroviricota</taxon>
        <taxon>Caudoviricetes</taxon>
        <taxon>Kirjokansivirales</taxon>
        <taxon>Haloferuviridae</taxon>
        <taxon>Dpdavirus</taxon>
        <taxon>Dpdavirus caudatum</taxon>
        <taxon>Dpdavirus HRTV29</taxon>
    </lineage>
</organism>
<dbReference type="EMBL" id="MZ334526">
    <property type="protein sequence ID" value="UBF23293.1"/>
    <property type="molecule type" value="Genomic_DNA"/>
</dbReference>
<sequence>MSDKERRTVTLSPQANRTLEQEDNASAVVNDLVEQYARTGDRGAAGLKLRRKHKLNELEEARERVARLESEVDELTALIDEREASEASEWDEAREALGALDDARLTAENPAVQNWSETLGVTPSELIEEVR</sequence>
<proteinExistence type="predicted"/>
<feature type="compositionally biased region" description="Polar residues" evidence="2">
    <location>
        <begin position="9"/>
        <end position="18"/>
    </location>
</feature>
<name>A0AAE8Y1Q7_9CAUD</name>
<keyword evidence="4" id="KW-1185">Reference proteome</keyword>
<reference evidence="3" key="1">
    <citation type="submission" date="2021-05" db="EMBL/GenBank/DDBJ databases">
        <title>Diversity, taxonomy and evolution of archaeal viruses of the class Caudoviricetes.</title>
        <authorList>
            <person name="Liu Y."/>
            <person name="Demina T.A."/>
            <person name="Roux S."/>
            <person name="Aiewsakun P."/>
            <person name="Kazlauskas D."/>
            <person name="Simmonds P."/>
            <person name="Prangishvili D."/>
            <person name="Oksanen H.M."/>
            <person name="Krupovic M."/>
        </authorList>
    </citation>
    <scope>NUCLEOTIDE SEQUENCE</scope>
    <source>
        <strain evidence="3">HRTV-29/29</strain>
    </source>
</reference>
<dbReference type="Proteomes" id="UP000827282">
    <property type="component" value="Segment"/>
</dbReference>
<gene>
    <name evidence="3" type="ORF">HRTV-29_gp15</name>
</gene>